<accession>A0A2P7MRB8</accession>
<proteinExistence type="predicted"/>
<evidence type="ECO:0000313" key="2">
    <source>
        <dbReference type="Proteomes" id="UP000243002"/>
    </source>
</evidence>
<dbReference type="OrthoDB" id="552106at2"/>
<protein>
    <submittedName>
        <fullName evidence="1">Uncharacterized protein</fullName>
    </submittedName>
</protein>
<organism evidence="1 2">
    <name type="scientific">Cyanobium usitatum str. Tous</name>
    <dbReference type="NCBI Taxonomy" id="2116684"/>
    <lineage>
        <taxon>Bacteria</taxon>
        <taxon>Bacillati</taxon>
        <taxon>Cyanobacteriota</taxon>
        <taxon>Cyanophyceae</taxon>
        <taxon>Synechococcales</taxon>
        <taxon>Prochlorococcaceae</taxon>
        <taxon>Cyanobium</taxon>
    </lineage>
</organism>
<reference evidence="1 2" key="1">
    <citation type="journal article" date="2018" name="Environ. Microbiol.">
        <title>Ecological and genomic features of two widespread freshwater picocyanobacteria.</title>
        <authorList>
            <person name="Cabello-Yeves P.J."/>
            <person name="Picazo A."/>
            <person name="Camacho A."/>
            <person name="Callieri C."/>
            <person name="Rosselli R."/>
            <person name="Roda-Garcia J.J."/>
            <person name="Coutinho F.H."/>
            <person name="Rodriguez-Valera F."/>
        </authorList>
    </citation>
    <scope>NUCLEOTIDE SEQUENCE [LARGE SCALE GENOMIC DNA]</scope>
    <source>
        <strain evidence="1 2">Tous</strain>
    </source>
</reference>
<dbReference type="Proteomes" id="UP000243002">
    <property type="component" value="Unassembled WGS sequence"/>
</dbReference>
<dbReference type="EMBL" id="PXXO01000017">
    <property type="protein sequence ID" value="PSJ03727.1"/>
    <property type="molecule type" value="Genomic_DNA"/>
</dbReference>
<gene>
    <name evidence="1" type="ORF">C7K55_12075</name>
</gene>
<name>A0A2P7MRB8_9CYAN</name>
<keyword evidence="2" id="KW-1185">Reference proteome</keyword>
<evidence type="ECO:0000313" key="1">
    <source>
        <dbReference type="EMBL" id="PSJ03727.1"/>
    </source>
</evidence>
<dbReference type="RefSeq" id="WP_106632980.1">
    <property type="nucleotide sequence ID" value="NZ_PXXO01000017.1"/>
</dbReference>
<dbReference type="AlphaFoldDB" id="A0A2P7MRB8"/>
<comment type="caution">
    <text evidence="1">The sequence shown here is derived from an EMBL/GenBank/DDBJ whole genome shotgun (WGS) entry which is preliminary data.</text>
</comment>
<sequence>MLHSLAFLLTRVQELPEEGVDWQALVAAQGHQGPDRGRGLRLFRMPDQWQGSLDELVANSCATIAGEDPLGSAPERRSLICDAVVTQFDVPSLWIGVYAVRGPAEGSWLQVQQVELLDRFPLAEAANETCWFYPTDNGSYLCWENQTGLTLAPGWLPEQGGQELPIAYDRGEVHVLWSLMADDQALTCVGLTYQRRRIEWPLLERSPAPSATWTSFEVDTMADPSYVERARISVFPQ</sequence>